<proteinExistence type="predicted"/>
<evidence type="ECO:0000256" key="2">
    <source>
        <dbReference type="ARBA" id="ARBA00022723"/>
    </source>
</evidence>
<dbReference type="GO" id="GO:0008270">
    <property type="term" value="F:zinc ion binding"/>
    <property type="evidence" value="ECO:0007669"/>
    <property type="project" value="InterPro"/>
</dbReference>
<feature type="domain" description="Peptidase metallopeptidase" evidence="7">
    <location>
        <begin position="49"/>
        <end position="204"/>
    </location>
</feature>
<dbReference type="CDD" id="cd04278">
    <property type="entry name" value="ZnMc_MMP"/>
    <property type="match status" value="1"/>
</dbReference>
<dbReference type="PANTHER" id="PTHR10201">
    <property type="entry name" value="MATRIX METALLOPROTEINASE"/>
    <property type="match status" value="1"/>
</dbReference>
<dbReference type="GO" id="GO:0031012">
    <property type="term" value="C:extracellular matrix"/>
    <property type="evidence" value="ECO:0007669"/>
    <property type="project" value="InterPro"/>
</dbReference>
<evidence type="ECO:0000256" key="3">
    <source>
        <dbReference type="ARBA" id="ARBA00022801"/>
    </source>
</evidence>
<reference evidence="8 9" key="1">
    <citation type="submission" date="2024-01" db="EMBL/GenBank/DDBJ databases">
        <title>A telomere-to-telomere, gap-free genome of sweet tea (Lithocarpus litseifolius).</title>
        <authorList>
            <person name="Zhou J."/>
        </authorList>
    </citation>
    <scope>NUCLEOTIDE SEQUENCE [LARGE SCALE GENOMIC DNA]</scope>
    <source>
        <strain evidence="8">Zhou-2022a</strain>
        <tissue evidence="8">Leaf</tissue>
    </source>
</reference>
<feature type="active site" evidence="5">
    <location>
        <position position="164"/>
    </location>
</feature>
<evidence type="ECO:0000313" key="9">
    <source>
        <dbReference type="Proteomes" id="UP001459277"/>
    </source>
</evidence>
<dbReference type="Proteomes" id="UP001459277">
    <property type="component" value="Unassembled WGS sequence"/>
</dbReference>
<dbReference type="InterPro" id="IPR001818">
    <property type="entry name" value="Pept_M10_metallopeptidase"/>
</dbReference>
<gene>
    <name evidence="8" type="ORF">SO802_026670</name>
</gene>
<feature type="binding site" evidence="6">
    <location>
        <position position="181"/>
    </location>
    <ligand>
        <name>Zn(2+)</name>
        <dbReference type="ChEBI" id="CHEBI:29105"/>
        <label>2</label>
        <note>catalytic</note>
    </ligand>
</feature>
<comment type="cofactor">
    <cofactor evidence="6">
        <name>Zn(2+)</name>
        <dbReference type="ChEBI" id="CHEBI:29105"/>
    </cofactor>
    <text evidence="6">Binds 2 Zn(2+) ions per subunit.</text>
</comment>
<dbReference type="GO" id="GO:0030574">
    <property type="term" value="P:collagen catabolic process"/>
    <property type="evidence" value="ECO:0007669"/>
    <property type="project" value="TreeGrafter"/>
</dbReference>
<dbReference type="AlphaFoldDB" id="A0AAW2C072"/>
<feature type="binding site" evidence="6">
    <location>
        <position position="117"/>
    </location>
    <ligand>
        <name>Ca(2+)</name>
        <dbReference type="ChEBI" id="CHEBI:29108"/>
        <label>3</label>
    </ligand>
</feature>
<keyword evidence="1" id="KW-0645">Protease</keyword>
<feature type="binding site" evidence="6">
    <location>
        <position position="167"/>
    </location>
    <ligand>
        <name>Zn(2+)</name>
        <dbReference type="ChEBI" id="CHEBI:29105"/>
        <label>2</label>
        <note>catalytic</note>
    </ligand>
</feature>
<feature type="binding site" evidence="6">
    <location>
        <position position="111"/>
    </location>
    <ligand>
        <name>Zn(2+)</name>
        <dbReference type="ChEBI" id="CHEBI:29105"/>
        <label>1</label>
    </ligand>
</feature>
<comment type="caution">
    <text evidence="8">The sequence shown here is derived from an EMBL/GenBank/DDBJ whole genome shotgun (WGS) entry which is preliminary data.</text>
</comment>
<dbReference type="GO" id="GO:0030198">
    <property type="term" value="P:extracellular matrix organization"/>
    <property type="evidence" value="ECO:0007669"/>
    <property type="project" value="TreeGrafter"/>
</dbReference>
<accession>A0AAW2C072</accession>
<feature type="binding site" evidence="6">
    <location>
        <position position="129"/>
    </location>
    <ligand>
        <name>Zn(2+)</name>
        <dbReference type="ChEBI" id="CHEBI:29105"/>
        <label>1</label>
    </ligand>
</feature>
<feature type="binding site" evidence="6">
    <location>
        <position position="173"/>
    </location>
    <ligand>
        <name>Zn(2+)</name>
        <dbReference type="ChEBI" id="CHEBI:29105"/>
        <label>2</label>
        <note>catalytic</note>
    </ligand>
</feature>
<feature type="binding site" evidence="6">
    <location>
        <position position="163"/>
    </location>
    <ligand>
        <name>Zn(2+)</name>
        <dbReference type="ChEBI" id="CHEBI:29105"/>
        <label>2</label>
        <note>catalytic</note>
    </ligand>
</feature>
<dbReference type="Pfam" id="PF00413">
    <property type="entry name" value="Peptidase_M10"/>
    <property type="match status" value="1"/>
</dbReference>
<sequence>MDAYTVSTMMMPRCGGADITNGTNWMSSRKKKHHHRHGSFHTHYSFSNGNLKCTTNHLTYGFLPSTPAEAMNPIANAFQTWASNTHFTFSQAQDYTNANFKVSFERGDHGDGKPFDGHTNPGVANTVAHSFYPTDGRFHYDADNQWSVGAVPGAMDYETVALHEIGHLLGLGHSSVQGAIMWPSINSGVTAHSLYQDDIDGIKAL</sequence>
<feature type="binding site" evidence="6">
    <location>
        <position position="141"/>
    </location>
    <ligand>
        <name>Ca(2+)</name>
        <dbReference type="ChEBI" id="CHEBI:29108"/>
        <label>3</label>
    </ligand>
</feature>
<dbReference type="GO" id="GO:0004222">
    <property type="term" value="F:metalloendopeptidase activity"/>
    <property type="evidence" value="ECO:0007669"/>
    <property type="project" value="InterPro"/>
</dbReference>
<protein>
    <recommendedName>
        <fullName evidence="7">Peptidase metallopeptidase domain-containing protein</fullName>
    </recommendedName>
</protein>
<evidence type="ECO:0000259" key="7">
    <source>
        <dbReference type="SMART" id="SM00235"/>
    </source>
</evidence>
<evidence type="ECO:0000256" key="4">
    <source>
        <dbReference type="ARBA" id="ARBA00022833"/>
    </source>
</evidence>
<dbReference type="InterPro" id="IPR033739">
    <property type="entry name" value="M10A_MMP"/>
</dbReference>
<keyword evidence="4 6" id="KW-0862">Zinc</keyword>
<feature type="binding site" evidence="6">
    <location>
        <position position="116"/>
    </location>
    <ligand>
        <name>Ca(2+)</name>
        <dbReference type="ChEBI" id="CHEBI:29108"/>
        <label>3</label>
    </ligand>
</feature>
<dbReference type="InterPro" id="IPR024079">
    <property type="entry name" value="MetalloPept_cat_dom_sf"/>
</dbReference>
<keyword evidence="9" id="KW-1185">Reference proteome</keyword>
<name>A0AAW2C072_9ROSI</name>
<dbReference type="SMART" id="SM00235">
    <property type="entry name" value="ZnMc"/>
    <property type="match status" value="1"/>
</dbReference>
<evidence type="ECO:0000256" key="1">
    <source>
        <dbReference type="ARBA" id="ARBA00022670"/>
    </source>
</evidence>
<evidence type="ECO:0000313" key="8">
    <source>
        <dbReference type="EMBL" id="KAK9991685.1"/>
    </source>
</evidence>
<dbReference type="PANTHER" id="PTHR10201:SF213">
    <property type="entry name" value="METALLOENDOPROTEINASE 2-MMP-LIKE"/>
    <property type="match status" value="1"/>
</dbReference>
<keyword evidence="6" id="KW-0106">Calcium</keyword>
<feature type="binding site" evidence="6">
    <location>
        <position position="139"/>
    </location>
    <ligand>
        <name>Zn(2+)</name>
        <dbReference type="ChEBI" id="CHEBI:29105"/>
        <label>1</label>
    </ligand>
</feature>
<dbReference type="GO" id="GO:0006508">
    <property type="term" value="P:proteolysis"/>
    <property type="evidence" value="ECO:0007669"/>
    <property type="project" value="UniProtKB-KW"/>
</dbReference>
<comment type="cofactor">
    <cofactor evidence="6">
        <name>Ca(2+)</name>
        <dbReference type="ChEBI" id="CHEBI:29108"/>
    </cofactor>
    <text evidence="6">Can bind about 5 Ca(2+) ions per subunit.</text>
</comment>
<dbReference type="PRINTS" id="PR00138">
    <property type="entry name" value="MATRIXIN"/>
</dbReference>
<keyword evidence="3" id="KW-0378">Hydrolase</keyword>
<organism evidence="8 9">
    <name type="scientific">Lithocarpus litseifolius</name>
    <dbReference type="NCBI Taxonomy" id="425828"/>
    <lineage>
        <taxon>Eukaryota</taxon>
        <taxon>Viridiplantae</taxon>
        <taxon>Streptophyta</taxon>
        <taxon>Embryophyta</taxon>
        <taxon>Tracheophyta</taxon>
        <taxon>Spermatophyta</taxon>
        <taxon>Magnoliopsida</taxon>
        <taxon>eudicotyledons</taxon>
        <taxon>Gunneridae</taxon>
        <taxon>Pentapetalae</taxon>
        <taxon>rosids</taxon>
        <taxon>fabids</taxon>
        <taxon>Fagales</taxon>
        <taxon>Fagaceae</taxon>
        <taxon>Lithocarpus</taxon>
    </lineage>
</organism>
<keyword evidence="2 6" id="KW-0479">Metal-binding</keyword>
<dbReference type="Gene3D" id="3.40.390.10">
    <property type="entry name" value="Collagenase (Catalytic Domain)"/>
    <property type="match status" value="1"/>
</dbReference>
<dbReference type="InterPro" id="IPR021190">
    <property type="entry name" value="Pept_M10A"/>
</dbReference>
<evidence type="ECO:0000256" key="6">
    <source>
        <dbReference type="PIRSR" id="PIRSR621190-2"/>
    </source>
</evidence>
<dbReference type="EMBL" id="JAZDWU010000009">
    <property type="protein sequence ID" value="KAK9991685.1"/>
    <property type="molecule type" value="Genomic_DNA"/>
</dbReference>
<evidence type="ECO:0000256" key="5">
    <source>
        <dbReference type="PIRSR" id="PIRSR621190-1"/>
    </source>
</evidence>
<dbReference type="InterPro" id="IPR006026">
    <property type="entry name" value="Peptidase_Metallo"/>
</dbReference>
<feature type="binding site" evidence="6">
    <location>
        <position position="109"/>
    </location>
    <ligand>
        <name>Zn(2+)</name>
        <dbReference type="ChEBI" id="CHEBI:29105"/>
        <label>1</label>
    </ligand>
</feature>
<dbReference type="SUPFAM" id="SSF55486">
    <property type="entry name" value="Metalloproteases ('zincins'), catalytic domain"/>
    <property type="match status" value="1"/>
</dbReference>